<dbReference type="InterPro" id="IPR023346">
    <property type="entry name" value="Lysozyme-like_dom_sf"/>
</dbReference>
<organism evidence="2 3">
    <name type="scientific">Paraburkholderia kirstenboschensis</name>
    <dbReference type="NCBI Taxonomy" id="1245436"/>
    <lineage>
        <taxon>Bacteria</taxon>
        <taxon>Pseudomonadati</taxon>
        <taxon>Pseudomonadota</taxon>
        <taxon>Betaproteobacteria</taxon>
        <taxon>Burkholderiales</taxon>
        <taxon>Burkholderiaceae</taxon>
        <taxon>Paraburkholderia</taxon>
    </lineage>
</organism>
<dbReference type="SUPFAM" id="SSF53955">
    <property type="entry name" value="Lysozyme-like"/>
    <property type="match status" value="1"/>
</dbReference>
<evidence type="ECO:0000313" key="2">
    <source>
        <dbReference type="EMBL" id="WOD15824.1"/>
    </source>
</evidence>
<keyword evidence="3" id="KW-1185">Reference proteome</keyword>
<feature type="region of interest" description="Disordered" evidence="1">
    <location>
        <begin position="1"/>
        <end position="29"/>
    </location>
</feature>
<sequence length="743" mass="81689">MLISPPFLSADAQEDDPTQPVTTLGERSGKGAFPVSREFGWHGGIHLDAPGTGNHVEPVRAIADGEVVFARNSEPVPQHQDDPAVIAAHPLLYYAGWTSNGVVILKHATEIGDGVNVVFYSIYQHLHTLATRTVNGHPVELAHGQKVYRKDAIGSAGAIYGQPNRIHFEIVADAASVAALMGRNQGPLAAEQGRTSSLWGDTHVVLPANTPLYATDPSVATPGHPAWQTPVLARTTAPAIVSMSEAQGLITLTTRTIRGAVLGSATPEDGYGLYERATKRYPGCPSAGYEMLRFGRVIGPDAPAATDLYQGRLPHIRQIHSPVDHTAVYADLNGRGVRVYSDADFPDWLGWTIIDDDADGNSRCDSDVLTDMLDPVSVSTSGAATPQQRRDHIARAYARSLDGSIRERLSYCVVKMPTEWSRADFDTRWAWVKGGDPNDLPANVIAPAGLSDAGYAQFKAHHAALAFWEDAQAQGLALDKVHYHFHPGRFIQTFRKCGWLSGDELRQIIPHAIPNDIRRFKKSINMVTAKYMLGNKIRISHFLGQVAHETGDLHGAMVEHGNSSASKEYEAAGTYYQGPDSYSYFVRGAGYERLHNTLGNEYDSGDGIKFRGRGALQITGRALYAAYWMFRGWLLQQSFDKKWWNAQGWWSIPRDHSIRPAIISDPQRISARSTDNELNPLDVAGWYWVTHGINRVCDEENGSSGVASQSILVSQKVNYYDQSTFQSRRSRTERAKKILCDAI</sequence>
<name>A0ABZ0EGZ6_9BURK</name>
<dbReference type="Gene3D" id="2.70.70.10">
    <property type="entry name" value="Glucose Permease (Domain IIA)"/>
    <property type="match status" value="1"/>
</dbReference>
<dbReference type="RefSeq" id="WP_317018231.1">
    <property type="nucleotide sequence ID" value="NZ_CP136512.1"/>
</dbReference>
<accession>A0ABZ0EGZ6</accession>
<dbReference type="CDD" id="cd12797">
    <property type="entry name" value="M23_peptidase"/>
    <property type="match status" value="1"/>
</dbReference>
<dbReference type="Gene3D" id="1.10.530.10">
    <property type="match status" value="1"/>
</dbReference>
<dbReference type="EMBL" id="CP136512">
    <property type="protein sequence ID" value="WOD15824.1"/>
    <property type="molecule type" value="Genomic_DNA"/>
</dbReference>
<evidence type="ECO:0000256" key="1">
    <source>
        <dbReference type="SAM" id="MobiDB-lite"/>
    </source>
</evidence>
<reference evidence="2 3" key="1">
    <citation type="submission" date="2023-10" db="EMBL/GenBank/DDBJ databases">
        <title>Surface-active antibiotics is a multifunctional adaptation for post-fire microbes.</title>
        <authorList>
            <person name="Liu M.D."/>
            <person name="Du Y."/>
            <person name="Koupaei S.K."/>
            <person name="Kim N.R."/>
            <person name="Zhang W."/>
            <person name="Traxler M.F."/>
        </authorList>
    </citation>
    <scope>NUCLEOTIDE SEQUENCE [LARGE SCALE GENOMIC DNA]</scope>
    <source>
        <strain evidence="2 3">F3</strain>
    </source>
</reference>
<proteinExistence type="predicted"/>
<evidence type="ECO:0000313" key="3">
    <source>
        <dbReference type="Proteomes" id="UP001302652"/>
    </source>
</evidence>
<dbReference type="Proteomes" id="UP001302652">
    <property type="component" value="Chromosome 2"/>
</dbReference>
<dbReference type="InterPro" id="IPR011055">
    <property type="entry name" value="Dup_hybrid_motif"/>
</dbReference>
<protein>
    <submittedName>
        <fullName evidence="2">Peptidase M23</fullName>
    </submittedName>
</protein>
<gene>
    <name evidence="2" type="ORF">RW095_21545</name>
</gene>